<evidence type="ECO:0008006" key="4">
    <source>
        <dbReference type="Google" id="ProtNLM"/>
    </source>
</evidence>
<protein>
    <recommendedName>
        <fullName evidence="4">Lipoprotein</fullName>
    </recommendedName>
</protein>
<keyword evidence="1" id="KW-0732">Signal</keyword>
<reference evidence="2 3" key="1">
    <citation type="submission" date="2015-09" db="EMBL/GenBank/DDBJ databases">
        <authorList>
            <person name="Jackson K.R."/>
            <person name="Lunt B.L."/>
            <person name="Fisher J.N.B."/>
            <person name="Gardner A.V."/>
            <person name="Bailey M.E."/>
            <person name="Deus L.M."/>
            <person name="Earl A.S."/>
            <person name="Gibby P.D."/>
            <person name="Hartmann K.A."/>
            <person name="Liu J.E."/>
            <person name="Manci A.M."/>
            <person name="Nielsen D.A."/>
            <person name="Solomon M.B."/>
            <person name="Breakwell D.P."/>
            <person name="Burnett S.H."/>
            <person name="Grose J.H."/>
        </authorList>
    </citation>
    <scope>NUCLEOTIDE SEQUENCE [LARGE SCALE GENOMIC DNA]</scope>
    <source>
        <strain evidence="2 3">KCOM 1279</strain>
    </source>
</reference>
<proteinExistence type="predicted"/>
<dbReference type="Proteomes" id="UP000063147">
    <property type="component" value="Chromosome"/>
</dbReference>
<evidence type="ECO:0000256" key="1">
    <source>
        <dbReference type="SAM" id="SignalP"/>
    </source>
</evidence>
<evidence type="ECO:0000313" key="2">
    <source>
        <dbReference type="EMBL" id="ALF17062.1"/>
    </source>
</evidence>
<organism evidence="2">
    <name type="scientific">Fusobacterium animalis</name>
    <dbReference type="NCBI Taxonomy" id="76859"/>
    <lineage>
        <taxon>Bacteria</taxon>
        <taxon>Fusobacteriati</taxon>
        <taxon>Fusobacteriota</taxon>
        <taxon>Fusobacteriia</taxon>
        <taxon>Fusobacteriales</taxon>
        <taxon>Fusobacteriaceae</taxon>
        <taxon>Fusobacterium</taxon>
    </lineage>
</organism>
<name>A0A0M4SC51_9FUSO</name>
<accession>A0A0M4SC51</accession>
<feature type="chain" id="PRO_5005801535" description="Lipoprotein" evidence="1">
    <location>
        <begin position="19"/>
        <end position="147"/>
    </location>
</feature>
<feature type="signal peptide" evidence="1">
    <location>
        <begin position="1"/>
        <end position="18"/>
    </location>
</feature>
<dbReference type="PROSITE" id="PS51257">
    <property type="entry name" value="PROKAR_LIPOPROTEIN"/>
    <property type="match status" value="1"/>
</dbReference>
<sequence length="147" mass="16190">MKKIFLSILMLFAFVACSSTQFVHDAKPITKSEKTVLIQYFPTEFEIALEKALENNFWKVSVVSNKDTSSPSLKSNFAITCEGIGADYLGTYQGIIKFSDLRTGKRIAVYKFKVSTKSGIIENIIKTMDSIPGASITTSATVTQAVK</sequence>
<dbReference type="RefSeq" id="WP_008795067.1">
    <property type="nucleotide sequence ID" value="NZ_CP012713.1"/>
</dbReference>
<dbReference type="AlphaFoldDB" id="A0A0M4SC51"/>
<dbReference type="PATRIC" id="fig|76859.3.peg.441"/>
<evidence type="ECO:0000313" key="3">
    <source>
        <dbReference type="Proteomes" id="UP000063147"/>
    </source>
</evidence>
<dbReference type="EMBL" id="CP012713">
    <property type="protein sequence ID" value="ALF17062.1"/>
    <property type="molecule type" value="Genomic_DNA"/>
</dbReference>
<gene>
    <name evidence="2" type="ORF">RN98_02260</name>
</gene>
<dbReference type="OrthoDB" id="88220at2"/>